<evidence type="ECO:0000313" key="1">
    <source>
        <dbReference type="EMBL" id="MDR7083302.1"/>
    </source>
</evidence>
<reference evidence="1 2" key="1">
    <citation type="submission" date="2023-07" db="EMBL/GenBank/DDBJ databases">
        <title>Sorghum-associated microbial communities from plants grown in Nebraska, USA.</title>
        <authorList>
            <person name="Schachtman D."/>
        </authorList>
    </citation>
    <scope>NUCLEOTIDE SEQUENCE [LARGE SCALE GENOMIC DNA]</scope>
    <source>
        <strain evidence="1 2">BE167</strain>
    </source>
</reference>
<organism evidence="1 2">
    <name type="scientific">Arthrobacter ginsengisoli</name>
    <dbReference type="NCBI Taxonomy" id="1356565"/>
    <lineage>
        <taxon>Bacteria</taxon>
        <taxon>Bacillati</taxon>
        <taxon>Actinomycetota</taxon>
        <taxon>Actinomycetes</taxon>
        <taxon>Micrococcales</taxon>
        <taxon>Micrococcaceae</taxon>
        <taxon>Arthrobacter</taxon>
    </lineage>
</organism>
<comment type="caution">
    <text evidence="1">The sequence shown here is derived from an EMBL/GenBank/DDBJ whole genome shotgun (WGS) entry which is preliminary data.</text>
</comment>
<protein>
    <submittedName>
        <fullName evidence="1">Uncharacterized protein</fullName>
    </submittedName>
</protein>
<evidence type="ECO:0000313" key="2">
    <source>
        <dbReference type="Proteomes" id="UP001252243"/>
    </source>
</evidence>
<dbReference type="EMBL" id="JAVDVQ010000010">
    <property type="protein sequence ID" value="MDR7083302.1"/>
    <property type="molecule type" value="Genomic_DNA"/>
</dbReference>
<accession>A0ABU1UDN5</accession>
<dbReference type="Proteomes" id="UP001252243">
    <property type="component" value="Unassembled WGS sequence"/>
</dbReference>
<proteinExistence type="predicted"/>
<sequence>MHAETDCLVVTIHARRELDAALDRAVDLLKPVAILRQVGISVTRLAPDRYEVCLKGDIPPGTTMESWGTFRRRAGGRSSHSRYI</sequence>
<keyword evidence="2" id="KW-1185">Reference proteome</keyword>
<name>A0ABU1UDN5_9MICC</name>
<gene>
    <name evidence="1" type="ORF">J2X01_002596</name>
</gene>